<comment type="caution">
    <text evidence="1">The sequence shown here is derived from an EMBL/GenBank/DDBJ whole genome shotgun (WGS) entry which is preliminary data.</text>
</comment>
<dbReference type="Proteomes" id="UP001208570">
    <property type="component" value="Unassembled WGS sequence"/>
</dbReference>
<dbReference type="EMBL" id="JAODUP010000167">
    <property type="protein sequence ID" value="KAK2158572.1"/>
    <property type="molecule type" value="Genomic_DNA"/>
</dbReference>
<organism evidence="1 2">
    <name type="scientific">Paralvinella palmiformis</name>
    <dbReference type="NCBI Taxonomy" id="53620"/>
    <lineage>
        <taxon>Eukaryota</taxon>
        <taxon>Metazoa</taxon>
        <taxon>Spiralia</taxon>
        <taxon>Lophotrochozoa</taxon>
        <taxon>Annelida</taxon>
        <taxon>Polychaeta</taxon>
        <taxon>Sedentaria</taxon>
        <taxon>Canalipalpata</taxon>
        <taxon>Terebellida</taxon>
        <taxon>Terebelliformia</taxon>
        <taxon>Alvinellidae</taxon>
        <taxon>Paralvinella</taxon>
    </lineage>
</organism>
<evidence type="ECO:0000313" key="1">
    <source>
        <dbReference type="EMBL" id="KAK2158572.1"/>
    </source>
</evidence>
<proteinExistence type="predicted"/>
<dbReference type="AlphaFoldDB" id="A0AAD9N676"/>
<sequence length="129" mass="14659">MAHSIADAADVVGECGKHFADIRQIIQLMYKDYHKSPKTMRNLKAVTEAMGEKESSSVCECGISTTKWIKCDWISIPQPDMMDMLLVISVCGPVIDKYEAHRAFKMWLQGDQMRRHHDLVLNDDDSDEG</sequence>
<name>A0AAD9N676_9ANNE</name>
<reference evidence="1" key="1">
    <citation type="journal article" date="2023" name="Mol. Biol. Evol.">
        <title>Third-Generation Sequencing Reveals the Adaptive Role of the Epigenome in Three Deep-Sea Polychaetes.</title>
        <authorList>
            <person name="Perez M."/>
            <person name="Aroh O."/>
            <person name="Sun Y."/>
            <person name="Lan Y."/>
            <person name="Juniper S.K."/>
            <person name="Young C.R."/>
            <person name="Angers B."/>
            <person name="Qian P.Y."/>
        </authorList>
    </citation>
    <scope>NUCLEOTIDE SEQUENCE</scope>
    <source>
        <strain evidence="1">P08H-3</strain>
    </source>
</reference>
<accession>A0AAD9N676</accession>
<keyword evidence="2" id="KW-1185">Reference proteome</keyword>
<protein>
    <submittedName>
        <fullName evidence="1">Uncharacterized protein</fullName>
    </submittedName>
</protein>
<evidence type="ECO:0000313" key="2">
    <source>
        <dbReference type="Proteomes" id="UP001208570"/>
    </source>
</evidence>
<gene>
    <name evidence="1" type="ORF">LSH36_167g04033</name>
</gene>